<sequence length="47" mass="4762">MEELGNPADIAAEIVADLRKAVAAFEVVAAALTKPAPTTVPGDIEVS</sequence>
<protein>
    <submittedName>
        <fullName evidence="1">Uncharacterized protein</fullName>
    </submittedName>
</protein>
<gene>
    <name evidence="1" type="ORF">QF035_008955</name>
</gene>
<comment type="caution">
    <text evidence="1">The sequence shown here is derived from an EMBL/GenBank/DDBJ whole genome shotgun (WGS) entry which is preliminary data.</text>
</comment>
<organism evidence="1 2">
    <name type="scientific">Streptomyces umbrinus</name>
    <dbReference type="NCBI Taxonomy" id="67370"/>
    <lineage>
        <taxon>Bacteria</taxon>
        <taxon>Bacillati</taxon>
        <taxon>Actinomycetota</taxon>
        <taxon>Actinomycetes</taxon>
        <taxon>Kitasatosporales</taxon>
        <taxon>Streptomycetaceae</taxon>
        <taxon>Streptomyces</taxon>
        <taxon>Streptomyces phaeochromogenes group</taxon>
    </lineage>
</organism>
<name>A0ABU0T6P9_9ACTN</name>
<evidence type="ECO:0000313" key="1">
    <source>
        <dbReference type="EMBL" id="MDQ1031373.1"/>
    </source>
</evidence>
<dbReference type="Proteomes" id="UP001230328">
    <property type="component" value="Unassembled WGS sequence"/>
</dbReference>
<accession>A0ABU0T6P9</accession>
<reference evidence="1 2" key="1">
    <citation type="submission" date="2023-07" db="EMBL/GenBank/DDBJ databases">
        <title>Comparative genomics of wheat-associated soil bacteria to identify genetic determinants of phenazine resistance.</title>
        <authorList>
            <person name="Mouncey N."/>
        </authorList>
    </citation>
    <scope>NUCLEOTIDE SEQUENCE [LARGE SCALE GENOMIC DNA]</scope>
    <source>
        <strain evidence="1 2">V2I4</strain>
    </source>
</reference>
<dbReference type="EMBL" id="JAUSZI010000002">
    <property type="protein sequence ID" value="MDQ1031373.1"/>
    <property type="molecule type" value="Genomic_DNA"/>
</dbReference>
<proteinExistence type="predicted"/>
<keyword evidence="2" id="KW-1185">Reference proteome</keyword>
<evidence type="ECO:0000313" key="2">
    <source>
        <dbReference type="Proteomes" id="UP001230328"/>
    </source>
</evidence>
<dbReference type="RefSeq" id="WP_307527461.1">
    <property type="nucleotide sequence ID" value="NZ_JAUSZI010000002.1"/>
</dbReference>